<evidence type="ECO:0000259" key="5">
    <source>
        <dbReference type="Pfam" id="PF04666"/>
    </source>
</evidence>
<reference evidence="6" key="1">
    <citation type="submission" date="2025-08" db="UniProtKB">
        <authorList>
            <consortium name="Ensembl"/>
        </authorList>
    </citation>
    <scope>IDENTIFICATION</scope>
</reference>
<keyword evidence="3" id="KW-0812">Transmembrane</keyword>
<reference evidence="6" key="2">
    <citation type="submission" date="2025-09" db="UniProtKB">
        <authorList>
            <consortium name="Ensembl"/>
        </authorList>
    </citation>
    <scope>IDENTIFICATION</scope>
</reference>
<dbReference type="GO" id="GO:0000139">
    <property type="term" value="C:Golgi membrane"/>
    <property type="evidence" value="ECO:0007669"/>
    <property type="project" value="UniProtKB-SubCell"/>
</dbReference>
<accession>A0A8C8YJR3</accession>
<keyword evidence="7" id="KW-1185">Reference proteome</keyword>
<dbReference type="AlphaFoldDB" id="A0A8C8YJR3"/>
<proteinExistence type="inferred from homology"/>
<name>A0A8C8YJR3_PROSS</name>
<comment type="subcellular location">
    <subcellularLocation>
        <location evidence="1">Golgi apparatus membrane</location>
        <topology evidence="1">Single-pass type II membrane protein</topology>
    </subcellularLocation>
</comment>
<dbReference type="GO" id="GO:0008375">
    <property type="term" value="F:acetylglucosaminyltransferase activity"/>
    <property type="evidence" value="ECO:0007669"/>
    <property type="project" value="TreeGrafter"/>
</dbReference>
<dbReference type="PANTHER" id="PTHR12062">
    <property type="entry name" value="N-ACETYLGLUCOSAMINYLTRANSFERASE VI"/>
    <property type="match status" value="1"/>
</dbReference>
<evidence type="ECO:0000256" key="1">
    <source>
        <dbReference type="ARBA" id="ARBA00004323"/>
    </source>
</evidence>
<protein>
    <recommendedName>
        <fullName evidence="5">MGAT4 conserved region domain-containing protein</fullName>
    </recommendedName>
</protein>
<evidence type="ECO:0000256" key="3">
    <source>
        <dbReference type="ARBA" id="ARBA00022968"/>
    </source>
</evidence>
<organism evidence="6 7">
    <name type="scientific">Prolemur simus</name>
    <name type="common">Greater bamboo lemur</name>
    <name type="synonym">Hapalemur simus</name>
    <dbReference type="NCBI Taxonomy" id="1328070"/>
    <lineage>
        <taxon>Eukaryota</taxon>
        <taxon>Metazoa</taxon>
        <taxon>Chordata</taxon>
        <taxon>Craniata</taxon>
        <taxon>Vertebrata</taxon>
        <taxon>Euteleostomi</taxon>
        <taxon>Mammalia</taxon>
        <taxon>Eutheria</taxon>
        <taxon>Euarchontoglires</taxon>
        <taxon>Primates</taxon>
        <taxon>Strepsirrhini</taxon>
        <taxon>Lemuriformes</taxon>
        <taxon>Lemuridae</taxon>
        <taxon>Prolemur</taxon>
    </lineage>
</organism>
<dbReference type="GeneTree" id="ENSGT00940000163751"/>
<comment type="similarity">
    <text evidence="2">Belongs to the glycosyltransferase 54 family.</text>
</comment>
<keyword evidence="3" id="KW-0735">Signal-anchor</keyword>
<dbReference type="GO" id="GO:0006487">
    <property type="term" value="P:protein N-linked glycosylation"/>
    <property type="evidence" value="ECO:0007669"/>
    <property type="project" value="TreeGrafter"/>
</dbReference>
<feature type="domain" description="MGAT4 conserved region" evidence="5">
    <location>
        <begin position="1"/>
        <end position="94"/>
    </location>
</feature>
<evidence type="ECO:0000256" key="2">
    <source>
        <dbReference type="ARBA" id="ARBA00009090"/>
    </source>
</evidence>
<dbReference type="Ensembl" id="ENSPSMT00000003888.1">
    <property type="protein sequence ID" value="ENSPSMP00000003202.1"/>
    <property type="gene ID" value="ENSPSMG00000002617.1"/>
</dbReference>
<dbReference type="Proteomes" id="UP000694414">
    <property type="component" value="Unplaced"/>
</dbReference>
<dbReference type="InterPro" id="IPR057279">
    <property type="entry name" value="MGAT4"/>
</dbReference>
<evidence type="ECO:0000313" key="7">
    <source>
        <dbReference type="Proteomes" id="UP000694414"/>
    </source>
</evidence>
<dbReference type="PANTHER" id="PTHR12062:SF11">
    <property type="entry name" value="ALPHA-1,3-MANNOSYL-GLYCOPROTEIN 4-BETA-N-ACETYLGLUCOSAMINYLTRANSFERASE-LIKE PROTEIN MGAT4E"/>
    <property type="match status" value="1"/>
</dbReference>
<evidence type="ECO:0000313" key="6">
    <source>
        <dbReference type="Ensembl" id="ENSPSMP00000003202.1"/>
    </source>
</evidence>
<dbReference type="Pfam" id="PF04666">
    <property type="entry name" value="MGAT4_cons"/>
    <property type="match status" value="1"/>
</dbReference>
<evidence type="ECO:0000256" key="4">
    <source>
        <dbReference type="ARBA" id="ARBA00023034"/>
    </source>
</evidence>
<sequence>MSFATKLSDYFLLLEDNVFFAPNFVTHIRSKVTTMKSNPWVLLEFSNRGFLGKLFHSKDLPLLAHFLLLFHKEKPLDRLISHFRTLLVQEKPIICRPFLFYHRFPYGATDDKQKAAAFQSKKPSGPDNPPGAVFTDMEVFDVHYPWEAYTLDESFFWTHNVSEGKHLTVILNQPANLSRVQVLTGSIVDGRYALQKGQVELGYYPEEVPQSCTSFILLGRLVEGQMDQKITLKHMGYDVSCVRLVVKASPSYSGG</sequence>
<dbReference type="InterPro" id="IPR006759">
    <property type="entry name" value="Glyco_transf_54"/>
</dbReference>
<keyword evidence="4" id="KW-0333">Golgi apparatus</keyword>